<organism evidence="3 4">
    <name type="scientific">Ananas comosus</name>
    <name type="common">Pineapple</name>
    <name type="synonym">Ananas ananas</name>
    <dbReference type="NCBI Taxonomy" id="4615"/>
    <lineage>
        <taxon>Eukaryota</taxon>
        <taxon>Viridiplantae</taxon>
        <taxon>Streptophyta</taxon>
        <taxon>Embryophyta</taxon>
        <taxon>Tracheophyta</taxon>
        <taxon>Spermatophyta</taxon>
        <taxon>Magnoliopsida</taxon>
        <taxon>Liliopsida</taxon>
        <taxon>Poales</taxon>
        <taxon>Bromeliaceae</taxon>
        <taxon>Bromelioideae</taxon>
        <taxon>Ananas</taxon>
    </lineage>
</organism>
<keyword evidence="1" id="KW-0175">Coiled coil</keyword>
<feature type="compositionally biased region" description="Basic residues" evidence="2">
    <location>
        <begin position="175"/>
        <end position="191"/>
    </location>
</feature>
<dbReference type="GeneID" id="109726853"/>
<dbReference type="Proteomes" id="UP000515123">
    <property type="component" value="Linkage group 21"/>
</dbReference>
<gene>
    <name evidence="4" type="primary">LOC109726853</name>
</gene>
<protein>
    <submittedName>
        <fullName evidence="4">Uncharacterized protein LOC109726853</fullName>
    </submittedName>
</protein>
<feature type="region of interest" description="Disordered" evidence="2">
    <location>
        <begin position="163"/>
        <end position="191"/>
    </location>
</feature>
<feature type="region of interest" description="Disordered" evidence="2">
    <location>
        <begin position="1"/>
        <end position="25"/>
    </location>
</feature>
<feature type="coiled-coil region" evidence="1">
    <location>
        <begin position="112"/>
        <end position="146"/>
    </location>
</feature>
<name>A0A6P5H2I3_ANACO</name>
<dbReference type="AlphaFoldDB" id="A0A6P5H2I3"/>
<evidence type="ECO:0000256" key="1">
    <source>
        <dbReference type="SAM" id="Coils"/>
    </source>
</evidence>
<accession>A0A6P5H2I3</accession>
<evidence type="ECO:0000256" key="2">
    <source>
        <dbReference type="SAM" id="MobiDB-lite"/>
    </source>
</evidence>
<proteinExistence type="predicted"/>
<dbReference type="Pfam" id="PF03004">
    <property type="entry name" value="Transposase_24"/>
    <property type="match status" value="1"/>
</dbReference>
<reference evidence="4" key="2">
    <citation type="submission" date="2025-08" db="UniProtKB">
        <authorList>
            <consortium name="RefSeq"/>
        </authorList>
    </citation>
    <scope>IDENTIFICATION</scope>
    <source>
        <tissue evidence="4">Leaf</tissue>
    </source>
</reference>
<evidence type="ECO:0000313" key="4">
    <source>
        <dbReference type="RefSeq" id="XP_020112260.1"/>
    </source>
</evidence>
<evidence type="ECO:0000313" key="3">
    <source>
        <dbReference type="Proteomes" id="UP000515123"/>
    </source>
</evidence>
<reference evidence="3" key="1">
    <citation type="journal article" date="2015" name="Nat. Genet.">
        <title>The pineapple genome and the evolution of CAM photosynthesis.</title>
        <authorList>
            <person name="Ming R."/>
            <person name="VanBuren R."/>
            <person name="Wai C.M."/>
            <person name="Tang H."/>
            <person name="Schatz M.C."/>
            <person name="Bowers J.E."/>
            <person name="Lyons E."/>
            <person name="Wang M.L."/>
            <person name="Chen J."/>
            <person name="Biggers E."/>
            <person name="Zhang J."/>
            <person name="Huang L."/>
            <person name="Zhang L."/>
            <person name="Miao W."/>
            <person name="Zhang J."/>
            <person name="Ye Z."/>
            <person name="Miao C."/>
            <person name="Lin Z."/>
            <person name="Wang H."/>
            <person name="Zhou H."/>
            <person name="Yim W.C."/>
            <person name="Priest H.D."/>
            <person name="Zheng C."/>
            <person name="Woodhouse M."/>
            <person name="Edger P.P."/>
            <person name="Guyot R."/>
            <person name="Guo H.B."/>
            <person name="Guo H."/>
            <person name="Zheng G."/>
            <person name="Singh R."/>
            <person name="Sharma A."/>
            <person name="Min X."/>
            <person name="Zheng Y."/>
            <person name="Lee H."/>
            <person name="Gurtowski J."/>
            <person name="Sedlazeck F.J."/>
            <person name="Harkess A."/>
            <person name="McKain M.R."/>
            <person name="Liao Z."/>
            <person name="Fang J."/>
            <person name="Liu J."/>
            <person name="Zhang X."/>
            <person name="Zhang Q."/>
            <person name="Hu W."/>
            <person name="Qin Y."/>
            <person name="Wang K."/>
            <person name="Chen L.Y."/>
            <person name="Shirley N."/>
            <person name="Lin Y.R."/>
            <person name="Liu L.Y."/>
            <person name="Hernandez A.G."/>
            <person name="Wright C.L."/>
            <person name="Bulone V."/>
            <person name="Tuskan G.A."/>
            <person name="Heath K."/>
            <person name="Zee F."/>
            <person name="Moore P.H."/>
            <person name="Sunkar R."/>
            <person name="Leebens-Mack J.H."/>
            <person name="Mockler T."/>
            <person name="Bennetzen J.L."/>
            <person name="Freeling M."/>
            <person name="Sankoff D."/>
            <person name="Paterson A.H."/>
            <person name="Zhu X."/>
            <person name="Yang X."/>
            <person name="Smith J.A."/>
            <person name="Cushman J.C."/>
            <person name="Paull R.E."/>
            <person name="Yu Q."/>
        </authorList>
    </citation>
    <scope>NUCLEOTIDE SEQUENCE [LARGE SCALE GENOMIC DNA]</scope>
    <source>
        <strain evidence="3">cv. F153</strain>
    </source>
</reference>
<dbReference type="InterPro" id="IPR004252">
    <property type="entry name" value="Probable_transposase_24"/>
</dbReference>
<dbReference type="RefSeq" id="XP_020112260.1">
    <property type="nucleotide sequence ID" value="XM_020256671.1"/>
</dbReference>
<dbReference type="OrthoDB" id="695967at2759"/>
<feature type="compositionally biased region" description="Basic residues" evidence="2">
    <location>
        <begin position="1"/>
        <end position="14"/>
    </location>
</feature>
<keyword evidence="3" id="KW-1185">Reference proteome</keyword>
<sequence length="191" mass="22007">MAHTSGRKSYKRKRKEPELILGNESHRLTFREATRKKKNKNFVNQGAEDNSNAARREFVELSQSHEFDSINCDYNRCAKDLGSRPTLRSYNRVKHLNLPTTNKASGGQSEEVKKLKVERQYVEDDMKKLEAELSKMREELNHLKELISDRVLNSQAVGRGNDLDDAFSSNNHSRNGNHHKSATKGRRRLTV</sequence>